<feature type="transmembrane region" description="Helical" evidence="1">
    <location>
        <begin position="239"/>
        <end position="256"/>
    </location>
</feature>
<keyword evidence="3" id="KW-0808">Transferase</keyword>
<reference evidence="3 4" key="1">
    <citation type="submission" date="2018-07" db="EMBL/GenBank/DDBJ databases">
        <title>Dyadobacter roseus sp. nov., isolated from rose rhizosphere soil.</title>
        <authorList>
            <person name="Chen L."/>
        </authorList>
    </citation>
    <scope>NUCLEOTIDE SEQUENCE [LARGE SCALE GENOMIC DNA]</scope>
    <source>
        <strain evidence="3 4">RS19</strain>
    </source>
</reference>
<evidence type="ECO:0000313" key="3">
    <source>
        <dbReference type="EMBL" id="REA62175.1"/>
    </source>
</evidence>
<dbReference type="SUPFAM" id="SSF55874">
    <property type="entry name" value="ATPase domain of HSP90 chaperone/DNA topoisomerase II/histidine kinase"/>
    <property type="match status" value="1"/>
</dbReference>
<dbReference type="PANTHER" id="PTHR34220:SF7">
    <property type="entry name" value="SENSOR HISTIDINE KINASE YPDA"/>
    <property type="match status" value="1"/>
</dbReference>
<dbReference type="RefSeq" id="WP_115830875.1">
    <property type="nucleotide sequence ID" value="NZ_QNUL01000006.1"/>
</dbReference>
<evidence type="ECO:0000259" key="2">
    <source>
        <dbReference type="Pfam" id="PF06580"/>
    </source>
</evidence>
<gene>
    <name evidence="3" type="ORF">DSL64_11025</name>
</gene>
<sequence length="478" mass="54147">MRYRNTSATKEGKTKIVSASFDGRDFSNMDLENADFSFSSMRETNFDGANLKGARIRFSTLHKTTFRNADLRNADLSFSTLSDVDLTGAKVEGANFSFTSQETSYNWKSFSLIGLIQSQGWIGTLVAVILGAIILYGINAIMFFTAEIYFTSEPIRAKLYQYLVLQNVISGSTAVLVAKFLASGLDRIPRHSVRYLVLSVVMFFVNSVVSSAVYFSFGVMVVKRFAELYPDEASKNAPGYWYMIGPIIVANVFYFISSQGKQISRKISDQEYQLLNLEKLKTRAELDALQARINPHFLYNALNSIASLVHEDPDKAEEMTLLLSRLFRYTTGRKTDEYYDSIRNELEMVQTYLLVEKVRFGDRLKFTVEVSDPLLNDLYVPKFILQPIVENAIKHGISKLADLGTINVKIYEKTDWLVLCVHDNGPMFSEEMGTGYGIRSIQEKLKLLYGQDGKIELLNEPYKSVTISIKKTAMIKHQ</sequence>
<feature type="domain" description="Signal transduction histidine kinase internal region" evidence="2">
    <location>
        <begin position="284"/>
        <end position="364"/>
    </location>
</feature>
<dbReference type="SUPFAM" id="SSF141571">
    <property type="entry name" value="Pentapeptide repeat-like"/>
    <property type="match status" value="1"/>
</dbReference>
<proteinExistence type="predicted"/>
<dbReference type="PANTHER" id="PTHR34220">
    <property type="entry name" value="SENSOR HISTIDINE KINASE YPDA"/>
    <property type="match status" value="1"/>
</dbReference>
<dbReference type="Pfam" id="PF06580">
    <property type="entry name" value="His_kinase"/>
    <property type="match status" value="1"/>
</dbReference>
<dbReference type="GO" id="GO:0016020">
    <property type="term" value="C:membrane"/>
    <property type="evidence" value="ECO:0007669"/>
    <property type="project" value="InterPro"/>
</dbReference>
<evidence type="ECO:0000256" key="1">
    <source>
        <dbReference type="SAM" id="Phobius"/>
    </source>
</evidence>
<dbReference type="Gene3D" id="3.30.565.10">
    <property type="entry name" value="Histidine kinase-like ATPase, C-terminal domain"/>
    <property type="match status" value="1"/>
</dbReference>
<keyword evidence="4" id="KW-1185">Reference proteome</keyword>
<dbReference type="Pfam" id="PF13599">
    <property type="entry name" value="Pentapeptide_4"/>
    <property type="match status" value="1"/>
</dbReference>
<keyword evidence="1" id="KW-0812">Transmembrane</keyword>
<dbReference type="InterPro" id="IPR050640">
    <property type="entry name" value="Bact_2-comp_sensor_kinase"/>
</dbReference>
<accession>A0A3D8YDJ5</accession>
<keyword evidence="1" id="KW-0472">Membrane</keyword>
<dbReference type="Proteomes" id="UP000256373">
    <property type="component" value="Unassembled WGS sequence"/>
</dbReference>
<keyword evidence="3" id="KW-0418">Kinase</keyword>
<feature type="transmembrane region" description="Helical" evidence="1">
    <location>
        <begin position="164"/>
        <end position="183"/>
    </location>
</feature>
<dbReference type="OrthoDB" id="9792992at2"/>
<protein>
    <submittedName>
        <fullName evidence="3">Histidine kinase</fullName>
    </submittedName>
</protein>
<dbReference type="EMBL" id="QNUL01000006">
    <property type="protein sequence ID" value="REA62175.1"/>
    <property type="molecule type" value="Genomic_DNA"/>
</dbReference>
<feature type="transmembrane region" description="Helical" evidence="1">
    <location>
        <begin position="121"/>
        <end position="144"/>
    </location>
</feature>
<dbReference type="AlphaFoldDB" id="A0A3D8YDJ5"/>
<organism evidence="3 4">
    <name type="scientific">Dyadobacter luteus</name>
    <dbReference type="NCBI Taxonomy" id="2259619"/>
    <lineage>
        <taxon>Bacteria</taxon>
        <taxon>Pseudomonadati</taxon>
        <taxon>Bacteroidota</taxon>
        <taxon>Cytophagia</taxon>
        <taxon>Cytophagales</taxon>
        <taxon>Spirosomataceae</taxon>
        <taxon>Dyadobacter</taxon>
    </lineage>
</organism>
<dbReference type="InterPro" id="IPR036890">
    <property type="entry name" value="HATPase_C_sf"/>
</dbReference>
<feature type="transmembrane region" description="Helical" evidence="1">
    <location>
        <begin position="195"/>
        <end position="219"/>
    </location>
</feature>
<dbReference type="GO" id="GO:0000155">
    <property type="term" value="F:phosphorelay sensor kinase activity"/>
    <property type="evidence" value="ECO:0007669"/>
    <property type="project" value="InterPro"/>
</dbReference>
<keyword evidence="1" id="KW-1133">Transmembrane helix</keyword>
<evidence type="ECO:0000313" key="4">
    <source>
        <dbReference type="Proteomes" id="UP000256373"/>
    </source>
</evidence>
<dbReference type="Gene3D" id="2.160.20.80">
    <property type="entry name" value="E3 ubiquitin-protein ligase SopA"/>
    <property type="match status" value="1"/>
</dbReference>
<dbReference type="InterPro" id="IPR001646">
    <property type="entry name" value="5peptide_repeat"/>
</dbReference>
<comment type="caution">
    <text evidence="3">The sequence shown here is derived from an EMBL/GenBank/DDBJ whole genome shotgun (WGS) entry which is preliminary data.</text>
</comment>
<name>A0A3D8YDJ5_9BACT</name>
<dbReference type="InterPro" id="IPR010559">
    <property type="entry name" value="Sig_transdc_His_kin_internal"/>
</dbReference>